<reference evidence="2 3" key="1">
    <citation type="submission" date="2015-06" db="EMBL/GenBank/DDBJ databases">
        <title>Genome sequence of the organohalide-respiring Dehalogenimonas alkenigignens type strain (IP3-3T).</title>
        <authorList>
            <person name="Key T.A."/>
            <person name="Richmond D.P."/>
            <person name="Bowman K.S."/>
            <person name="Cho Y.-J."/>
            <person name="Chun J."/>
            <person name="da Costa M.S."/>
            <person name="Rainey F.A."/>
            <person name="Moe W.M."/>
        </authorList>
    </citation>
    <scope>NUCLEOTIDE SEQUENCE [LARGE SCALE GENOMIC DNA]</scope>
    <source>
        <strain evidence="2 3">IP3-3</strain>
    </source>
</reference>
<dbReference type="EMBL" id="LFDV01000002">
    <property type="protein sequence ID" value="KTB48252.1"/>
    <property type="molecule type" value="Genomic_DNA"/>
</dbReference>
<evidence type="ECO:0000313" key="2">
    <source>
        <dbReference type="EMBL" id="KTB48252.1"/>
    </source>
</evidence>
<comment type="caution">
    <text evidence="2">The sequence shown here is derived from an EMBL/GenBank/DDBJ whole genome shotgun (WGS) entry which is preliminary data.</text>
</comment>
<evidence type="ECO:0000256" key="1">
    <source>
        <dbReference type="SAM" id="MobiDB-lite"/>
    </source>
</evidence>
<dbReference type="RefSeq" id="WP_058439267.1">
    <property type="nucleotide sequence ID" value="NZ_KQ758903.1"/>
</dbReference>
<gene>
    <name evidence="2" type="ORF">DEALK_10970</name>
</gene>
<feature type="region of interest" description="Disordered" evidence="1">
    <location>
        <begin position="85"/>
        <end position="122"/>
    </location>
</feature>
<evidence type="ECO:0000313" key="3">
    <source>
        <dbReference type="Proteomes" id="UP000053947"/>
    </source>
</evidence>
<name>A0A0W0GI88_9CHLR</name>
<organism evidence="2 3">
    <name type="scientific">Dehalogenimonas alkenigignens</name>
    <dbReference type="NCBI Taxonomy" id="1217799"/>
    <lineage>
        <taxon>Bacteria</taxon>
        <taxon>Bacillati</taxon>
        <taxon>Chloroflexota</taxon>
        <taxon>Dehalococcoidia</taxon>
        <taxon>Dehalococcoidales</taxon>
        <taxon>Dehalococcoidaceae</taxon>
        <taxon>Dehalogenimonas</taxon>
    </lineage>
</organism>
<protein>
    <submittedName>
        <fullName evidence="2">Zinc-ribbon domain</fullName>
    </submittedName>
</protein>
<proteinExistence type="predicted"/>
<sequence>MTTVIKCGNCGEILYEGVRVCPKCGSSKKDYSVSAKSGISVSTDMKMKHKRVGKGTIHEEVNRHKKSADSKLTKGVREIITIDREKKPSTWDQTVTDAESGEITHEEHTTLKEHNESKKHRN</sequence>
<dbReference type="Proteomes" id="UP000053947">
    <property type="component" value="Unassembled WGS sequence"/>
</dbReference>
<accession>A0A0W0GI88</accession>
<dbReference type="AlphaFoldDB" id="A0A0W0GI88"/>
<feature type="compositionally biased region" description="Basic and acidic residues" evidence="1">
    <location>
        <begin position="102"/>
        <end position="116"/>
    </location>
</feature>
<keyword evidence="3" id="KW-1185">Reference proteome</keyword>
<dbReference type="STRING" id="1217799.DEALK_10970"/>